<dbReference type="SUPFAM" id="SSF54909">
    <property type="entry name" value="Dimeric alpha+beta barrel"/>
    <property type="match status" value="1"/>
</dbReference>
<dbReference type="InterPro" id="IPR019888">
    <property type="entry name" value="Tscrpt_reg_AsnC-like"/>
</dbReference>
<dbReference type="SUPFAM" id="SSF46785">
    <property type="entry name" value="Winged helix' DNA-binding domain"/>
    <property type="match status" value="1"/>
</dbReference>
<dbReference type="InterPro" id="IPR036390">
    <property type="entry name" value="WH_DNA-bd_sf"/>
</dbReference>
<protein>
    <submittedName>
        <fullName evidence="5">Lrp/AsnC family transcriptional regulator</fullName>
    </submittedName>
</protein>
<accession>A0AAU8DUA3</accession>
<dbReference type="EMBL" id="CP159218">
    <property type="protein sequence ID" value="XCG65918.1"/>
    <property type="molecule type" value="Genomic_DNA"/>
</dbReference>
<dbReference type="GO" id="GO:0043565">
    <property type="term" value="F:sequence-specific DNA binding"/>
    <property type="evidence" value="ECO:0007669"/>
    <property type="project" value="InterPro"/>
</dbReference>
<sequence length="157" mass="16873">MADRPDVRSDDVDRDILRVLAADGRIANNALAERVGIAASTCLARVRALRESGAIRGIHADVDPAALGLPLQAMIAVRVQSGSRSHMMAFADHIRRRPEVRNVYFLAGADDFLVHVTAADSAALREFVVDALSARPEVALTETNLIFEHLRGAGLPG</sequence>
<dbReference type="InterPro" id="IPR036388">
    <property type="entry name" value="WH-like_DNA-bd_sf"/>
</dbReference>
<name>A0AAU8DUA3_9ACTN</name>
<evidence type="ECO:0000259" key="4">
    <source>
        <dbReference type="PROSITE" id="PS50956"/>
    </source>
</evidence>
<proteinExistence type="predicted"/>
<dbReference type="GO" id="GO:0005829">
    <property type="term" value="C:cytosol"/>
    <property type="evidence" value="ECO:0007669"/>
    <property type="project" value="TreeGrafter"/>
</dbReference>
<dbReference type="Pfam" id="PF13412">
    <property type="entry name" value="HTH_24"/>
    <property type="match status" value="1"/>
</dbReference>
<evidence type="ECO:0000313" key="5">
    <source>
        <dbReference type="EMBL" id="XCG65918.1"/>
    </source>
</evidence>
<dbReference type="Gene3D" id="1.10.10.10">
    <property type="entry name" value="Winged helix-like DNA-binding domain superfamily/Winged helix DNA-binding domain"/>
    <property type="match status" value="1"/>
</dbReference>
<dbReference type="InterPro" id="IPR011008">
    <property type="entry name" value="Dimeric_a/b-barrel"/>
</dbReference>
<dbReference type="InterPro" id="IPR000485">
    <property type="entry name" value="AsnC-type_HTH_dom"/>
</dbReference>
<dbReference type="PRINTS" id="PR00033">
    <property type="entry name" value="HTHASNC"/>
</dbReference>
<evidence type="ECO:0000256" key="3">
    <source>
        <dbReference type="ARBA" id="ARBA00023163"/>
    </source>
</evidence>
<dbReference type="PANTHER" id="PTHR30154">
    <property type="entry name" value="LEUCINE-RESPONSIVE REGULATORY PROTEIN"/>
    <property type="match status" value="1"/>
</dbReference>
<dbReference type="AlphaFoldDB" id="A0AAU8DUA3"/>
<dbReference type="Gene3D" id="3.30.70.920">
    <property type="match status" value="1"/>
</dbReference>
<keyword evidence="2" id="KW-0238">DNA-binding</keyword>
<dbReference type="InterPro" id="IPR019887">
    <property type="entry name" value="Tscrpt_reg_AsnC/Lrp_C"/>
</dbReference>
<dbReference type="Pfam" id="PF01037">
    <property type="entry name" value="AsnC_trans_reg"/>
    <property type="match status" value="1"/>
</dbReference>
<dbReference type="GO" id="GO:0043200">
    <property type="term" value="P:response to amino acid"/>
    <property type="evidence" value="ECO:0007669"/>
    <property type="project" value="TreeGrafter"/>
</dbReference>
<evidence type="ECO:0000256" key="2">
    <source>
        <dbReference type="ARBA" id="ARBA00023125"/>
    </source>
</evidence>
<keyword evidence="3" id="KW-0804">Transcription</keyword>
<evidence type="ECO:0000256" key="1">
    <source>
        <dbReference type="ARBA" id="ARBA00023015"/>
    </source>
</evidence>
<dbReference type="RefSeq" id="WP_353651522.1">
    <property type="nucleotide sequence ID" value="NZ_CP159218.1"/>
</dbReference>
<dbReference type="PANTHER" id="PTHR30154:SF54">
    <property type="entry name" value="POSSIBLE TRANSCRIPTIONAL REGULATORY PROTEIN (PROBABLY LRP_ASNC-FAMILY)"/>
    <property type="match status" value="1"/>
</dbReference>
<dbReference type="SMART" id="SM00344">
    <property type="entry name" value="HTH_ASNC"/>
    <property type="match status" value="1"/>
</dbReference>
<feature type="domain" description="HTH asnC-type" evidence="4">
    <location>
        <begin position="10"/>
        <end position="70"/>
    </location>
</feature>
<gene>
    <name evidence="5" type="ORF">ABLG96_14725</name>
</gene>
<organism evidence="5">
    <name type="scientific">Nakamurella sp. A5-74</name>
    <dbReference type="NCBI Taxonomy" id="3158264"/>
    <lineage>
        <taxon>Bacteria</taxon>
        <taxon>Bacillati</taxon>
        <taxon>Actinomycetota</taxon>
        <taxon>Actinomycetes</taxon>
        <taxon>Nakamurellales</taxon>
        <taxon>Nakamurellaceae</taxon>
        <taxon>Nakamurella</taxon>
    </lineage>
</organism>
<reference evidence="5" key="1">
    <citation type="submission" date="2024-05" db="EMBL/GenBank/DDBJ databases">
        <authorList>
            <person name="Cai S.Y."/>
            <person name="Jin L.M."/>
            <person name="Li H.R."/>
        </authorList>
    </citation>
    <scope>NUCLEOTIDE SEQUENCE</scope>
    <source>
        <strain evidence="5">A5-74</strain>
    </source>
</reference>
<keyword evidence="1" id="KW-0805">Transcription regulation</keyword>
<dbReference type="PROSITE" id="PS50956">
    <property type="entry name" value="HTH_ASNC_2"/>
    <property type="match status" value="1"/>
</dbReference>